<dbReference type="EMBL" id="JAHFZB010000050">
    <property type="protein sequence ID" value="KAK6467277.1"/>
    <property type="molecule type" value="Genomic_DNA"/>
</dbReference>
<reference evidence="2 3" key="1">
    <citation type="submission" date="2021-05" db="EMBL/GenBank/DDBJ databases">
        <authorList>
            <person name="Zahm M."/>
            <person name="Klopp C."/>
            <person name="Cabau C."/>
            <person name="Kuhl H."/>
            <person name="Suciu R."/>
            <person name="Ciorpac M."/>
            <person name="Holostenco D."/>
            <person name="Gessner J."/>
            <person name="Wuertz S."/>
            <person name="Hohne C."/>
            <person name="Stock M."/>
            <person name="Gislard M."/>
            <person name="Lluch J."/>
            <person name="Milhes M."/>
            <person name="Lampietro C."/>
            <person name="Lopez Roques C."/>
            <person name="Donnadieu C."/>
            <person name="Du K."/>
            <person name="Schartl M."/>
            <person name="Guiguen Y."/>
        </authorList>
    </citation>
    <scope>NUCLEOTIDE SEQUENCE [LARGE SCALE GENOMIC DNA]</scope>
    <source>
        <strain evidence="2">Hh-F2</strain>
        <tissue evidence="2">Blood</tissue>
    </source>
</reference>
<proteinExistence type="predicted"/>
<sequence length="97" mass="10698">MKNTSSSLNTSPEKLQETQLLWHNLTERSATVQVPVVTVSPAAVNPPTLLLTSTAPSTALTPESIEKNMQEIMDRQHQQQQQLKKTKEGTIRTSVSS</sequence>
<dbReference type="Proteomes" id="UP001369086">
    <property type="component" value="Unassembled WGS sequence"/>
</dbReference>
<evidence type="ECO:0000313" key="3">
    <source>
        <dbReference type="Proteomes" id="UP001369086"/>
    </source>
</evidence>
<feature type="region of interest" description="Disordered" evidence="1">
    <location>
        <begin position="73"/>
        <end position="97"/>
    </location>
</feature>
<protein>
    <submittedName>
        <fullName evidence="2">Uncharacterized protein</fullName>
    </submittedName>
</protein>
<keyword evidence="3" id="KW-1185">Reference proteome</keyword>
<name>A0ABR0Y3P5_HUSHU</name>
<comment type="caution">
    <text evidence="2">The sequence shown here is derived from an EMBL/GenBank/DDBJ whole genome shotgun (WGS) entry which is preliminary data.</text>
</comment>
<gene>
    <name evidence="2" type="ORF">HHUSO_G35274</name>
</gene>
<evidence type="ECO:0000256" key="1">
    <source>
        <dbReference type="SAM" id="MobiDB-lite"/>
    </source>
</evidence>
<accession>A0ABR0Y3P5</accession>
<organism evidence="2 3">
    <name type="scientific">Huso huso</name>
    <name type="common">Beluga</name>
    <name type="synonym">Acipenser huso</name>
    <dbReference type="NCBI Taxonomy" id="61971"/>
    <lineage>
        <taxon>Eukaryota</taxon>
        <taxon>Metazoa</taxon>
        <taxon>Chordata</taxon>
        <taxon>Craniata</taxon>
        <taxon>Vertebrata</taxon>
        <taxon>Euteleostomi</taxon>
        <taxon>Actinopterygii</taxon>
        <taxon>Chondrostei</taxon>
        <taxon>Acipenseriformes</taxon>
        <taxon>Acipenseridae</taxon>
        <taxon>Huso</taxon>
    </lineage>
</organism>
<evidence type="ECO:0000313" key="2">
    <source>
        <dbReference type="EMBL" id="KAK6467277.1"/>
    </source>
</evidence>